<dbReference type="InterPro" id="IPR021457">
    <property type="entry name" value="DUF3108"/>
</dbReference>
<reference evidence="3" key="1">
    <citation type="journal article" date="2015" name="MBio">
        <title>Genome-Resolved Metagenomic Analysis Reveals Roles for Candidate Phyla and Other Microbial Community Members in Biogeochemical Transformations in Oil Reservoirs.</title>
        <authorList>
            <person name="Hu P."/>
            <person name="Tom L."/>
            <person name="Singh A."/>
            <person name="Thomas B.C."/>
            <person name="Baker B.J."/>
            <person name="Piceno Y.M."/>
            <person name="Andersen G.L."/>
            <person name="Banfield J.F."/>
        </authorList>
    </citation>
    <scope>NUCLEOTIDE SEQUENCE [LARGE SCALE GENOMIC DNA]</scope>
</reference>
<dbReference type="Proteomes" id="UP000053860">
    <property type="component" value="Unassembled WGS sequence"/>
</dbReference>
<evidence type="ECO:0000313" key="3">
    <source>
        <dbReference type="Proteomes" id="UP000053860"/>
    </source>
</evidence>
<accession>A0A117M0P6</accession>
<dbReference type="AlphaFoldDB" id="A0A117M0P6"/>
<name>A0A117M0P6_9BACT</name>
<dbReference type="Pfam" id="PF11306">
    <property type="entry name" value="DUF3108"/>
    <property type="match status" value="1"/>
</dbReference>
<feature type="signal peptide" evidence="1">
    <location>
        <begin position="1"/>
        <end position="20"/>
    </location>
</feature>
<evidence type="ECO:0000256" key="1">
    <source>
        <dbReference type="SAM" id="SignalP"/>
    </source>
</evidence>
<dbReference type="EMBL" id="LGGN01000096">
    <property type="protein sequence ID" value="KUK77932.1"/>
    <property type="molecule type" value="Genomic_DNA"/>
</dbReference>
<gene>
    <name evidence="2" type="ORF">XD92_0641</name>
</gene>
<protein>
    <recommendedName>
        <fullName evidence="4">DUF3108 domain-containing protein</fullName>
    </recommendedName>
</protein>
<proteinExistence type="predicted"/>
<keyword evidence="1" id="KW-0732">Signal</keyword>
<evidence type="ECO:0000313" key="2">
    <source>
        <dbReference type="EMBL" id="KUK77932.1"/>
    </source>
</evidence>
<sequence>MYRKKHFIFVLMLSIFPLFTMGVSGQCKVQNKAFANGEEITYDLYFNYGIINARAGKGTLSVTDANYRGVNAFKTVMTLNTSGFASNFYSVNDTLTSYVDKDLRPLLFTKEAAEGKDYSVERQAYSYQGNQITIRTVRTRNGEERFDETVTTDRCTYDYLSVLSYVRNIDYTGMKPGDSHYIQFISGRKLVDMHVNYLGTSSLKANNGKQYEVINISMTIKDDAFTNQQEALKASLTNDENRIPVVIDTHLKLGLVHAVLKNVSGVRH</sequence>
<comment type="caution">
    <text evidence="2">The sequence shown here is derived from an EMBL/GenBank/DDBJ whole genome shotgun (WGS) entry which is preliminary data.</text>
</comment>
<organism evidence="2 3">
    <name type="scientific">Proteiniphilum acetatigenes</name>
    <dbReference type="NCBI Taxonomy" id="294710"/>
    <lineage>
        <taxon>Bacteria</taxon>
        <taxon>Pseudomonadati</taxon>
        <taxon>Bacteroidota</taxon>
        <taxon>Bacteroidia</taxon>
        <taxon>Bacteroidales</taxon>
        <taxon>Dysgonomonadaceae</taxon>
        <taxon>Proteiniphilum</taxon>
    </lineage>
</organism>
<evidence type="ECO:0008006" key="4">
    <source>
        <dbReference type="Google" id="ProtNLM"/>
    </source>
</evidence>
<feature type="chain" id="PRO_5007150957" description="DUF3108 domain-containing protein" evidence="1">
    <location>
        <begin position="21"/>
        <end position="268"/>
    </location>
</feature>